<accession>A2RQC4</accession>
<evidence type="ECO:0000313" key="1">
    <source>
        <dbReference type="EMBL" id="CAM32973.1"/>
    </source>
</evidence>
<protein>
    <submittedName>
        <fullName evidence="1">V9 protein</fullName>
    </submittedName>
</protein>
<reference evidence="1" key="1">
    <citation type="submission" date="2007-01" db="EMBL/GenBank/DDBJ databases">
        <title>Identification and Sequence Analysis of two Archaeal Viruses Isolated from a Hypersaline lake in Inner Mongolia, China.</title>
        <authorList>
            <person name="Pagaling E."/>
            <person name="Haigh R."/>
            <person name="Grant W.D."/>
            <person name="Cowan D.A."/>
            <person name="Jones B.E."/>
            <person name="Ma Y."/>
            <person name="Ventosa A."/>
            <person name="Heaphy S."/>
        </authorList>
    </citation>
    <scope>NUCLEOTIDE SEQUENCE</scope>
    <source>
        <strain evidence="1">Mutant 5'-3'</strain>
    </source>
</reference>
<proteinExistence type="predicted"/>
<name>A2RQC4_9CAUD</name>
<organism evidence="1">
    <name type="scientific">Halorubrum virus BJ1</name>
    <dbReference type="NCBI Taxonomy" id="416419"/>
    <lineage>
        <taxon>Viruses</taxon>
        <taxon>Duplodnaviria</taxon>
        <taxon>Heunggongvirae</taxon>
        <taxon>Uroviricota</taxon>
        <taxon>Caudoviricetes</taxon>
        <taxon>Kirjokansivirales</taxon>
        <taxon>Graaviviridae</taxon>
        <taxon>Beejeyvirus</taxon>
        <taxon>Beejeyvirus bagaejinnorense</taxon>
        <taxon>Beejeyvirus BJ1</taxon>
    </lineage>
</organism>
<sequence>MRRRTLLRGAALVCAGLAGCAGLGSDSPMLSITVFNGSESPYTVEMTISRAGDGDTRSDARAFSGGLDVEPDGRAVREDVAERRPSLIEYGLYDDDGELTDQDHVHYYPGDEDESGALAFDIDTSGVLTRRW</sequence>
<dbReference type="PROSITE" id="PS51257">
    <property type="entry name" value="PROKAR_LIPOPROTEIN"/>
    <property type="match status" value="1"/>
</dbReference>
<dbReference type="EMBL" id="AM491333">
    <property type="protein sequence ID" value="CAM32973.1"/>
    <property type="molecule type" value="Genomic_DNA"/>
</dbReference>
<gene>
    <name evidence="1" type="primary">V9</name>
</gene>